<keyword evidence="2" id="KW-1185">Reference proteome</keyword>
<dbReference type="InterPro" id="IPR025990">
    <property type="entry name" value="zinc_ribbon_bacterial"/>
</dbReference>
<dbReference type="Proteomes" id="UP000663935">
    <property type="component" value="Chromosome"/>
</dbReference>
<sequence>MILDASVCKQTYIEDCEVCCNPIEISPTFKAGELIAFHSESIEQ</sequence>
<dbReference type="Pfam" id="PF14255">
    <property type="entry name" value="Zn_ribbon_21"/>
    <property type="match status" value="1"/>
</dbReference>
<evidence type="ECO:0000313" key="1">
    <source>
        <dbReference type="EMBL" id="QTD37931.1"/>
    </source>
</evidence>
<protein>
    <submittedName>
        <fullName evidence="1">CPXCG motif-containing cysteine-rich protein</fullName>
    </submittedName>
</protein>
<evidence type="ECO:0000313" key="2">
    <source>
        <dbReference type="Proteomes" id="UP000663935"/>
    </source>
</evidence>
<dbReference type="EMBL" id="CP071795">
    <property type="protein sequence ID" value="QTD37931.1"/>
    <property type="molecule type" value="Genomic_DNA"/>
</dbReference>
<proteinExistence type="predicted"/>
<gene>
    <name evidence="1" type="ORF">JL193_01080</name>
</gene>
<organism evidence="1 2">
    <name type="scientific">Polaribacter batillariae</name>
    <dbReference type="NCBI Taxonomy" id="2808900"/>
    <lineage>
        <taxon>Bacteria</taxon>
        <taxon>Pseudomonadati</taxon>
        <taxon>Bacteroidota</taxon>
        <taxon>Flavobacteriia</taxon>
        <taxon>Flavobacteriales</taxon>
        <taxon>Flavobacteriaceae</taxon>
    </lineage>
</organism>
<accession>A0ABX7SUU6</accession>
<name>A0ABX7SUU6_9FLAO</name>
<reference evidence="1 2" key="1">
    <citation type="submission" date="2021-03" db="EMBL/GenBank/DDBJ databases">
        <title>Complete genome of Polaribacter_sp.G4M1.</title>
        <authorList>
            <person name="Jeong S.W."/>
            <person name="Bae J.W."/>
        </authorList>
    </citation>
    <scope>NUCLEOTIDE SEQUENCE [LARGE SCALE GENOMIC DNA]</scope>
    <source>
        <strain evidence="1 2">G4M1</strain>
    </source>
</reference>